<dbReference type="RefSeq" id="WP_062283907.1">
    <property type="nucleotide sequence ID" value="NZ_DF968181.1"/>
</dbReference>
<evidence type="ECO:0000313" key="2">
    <source>
        <dbReference type="EMBL" id="GAP41864.1"/>
    </source>
</evidence>
<dbReference type="InterPro" id="IPR017154">
    <property type="entry name" value="PC4-like"/>
</dbReference>
<dbReference type="GO" id="GO:0006355">
    <property type="term" value="P:regulation of DNA-templated transcription"/>
    <property type="evidence" value="ECO:0007669"/>
    <property type="project" value="InterPro"/>
</dbReference>
<gene>
    <name evidence="2" type="ORF">ATC1_131860</name>
</gene>
<sequence length="77" mass="8838">MKVDKEIKFDIVEKIAILSTDSKGWSKELNLVSWNDAEPKFDIRSWSEDHSRMGKGITLSEEEVSVLLEVLKTKLES</sequence>
<dbReference type="PIRSF" id="PIRSF037246">
    <property type="entry name" value="UCP037246"/>
    <property type="match status" value="1"/>
</dbReference>
<name>A0A0S7BZ15_9CHLR</name>
<dbReference type="GO" id="GO:0003677">
    <property type="term" value="F:DNA binding"/>
    <property type="evidence" value="ECO:0007669"/>
    <property type="project" value="InterPro"/>
</dbReference>
<organism evidence="2">
    <name type="scientific">Flexilinea flocculi</name>
    <dbReference type="NCBI Taxonomy" id="1678840"/>
    <lineage>
        <taxon>Bacteria</taxon>
        <taxon>Bacillati</taxon>
        <taxon>Chloroflexota</taxon>
        <taxon>Anaerolineae</taxon>
        <taxon>Anaerolineales</taxon>
        <taxon>Anaerolineaceae</taxon>
        <taxon>Flexilinea</taxon>
    </lineage>
</organism>
<feature type="domain" description="Transcriptional coactivator p15 (PC4) C-terminal" evidence="1">
    <location>
        <begin position="23"/>
        <end position="69"/>
    </location>
</feature>
<proteinExistence type="predicted"/>
<reference evidence="2" key="1">
    <citation type="journal article" date="2015" name="Genome Announc.">
        <title>Draft Genome Sequence of Anaerolineae Strain TC1, a Novel Isolate from a Methanogenic Wastewater Treatment System.</title>
        <authorList>
            <person name="Matsuura N."/>
            <person name="Tourlousse D.M."/>
            <person name="Sun L."/>
            <person name="Toyonaga M."/>
            <person name="Kuroda K."/>
            <person name="Ohashi A."/>
            <person name="Cruz R."/>
            <person name="Yamaguchi T."/>
            <person name="Sekiguchi Y."/>
        </authorList>
    </citation>
    <scope>NUCLEOTIDE SEQUENCE [LARGE SCALE GENOMIC DNA]</scope>
    <source>
        <strain evidence="2">TC1</strain>
    </source>
</reference>
<keyword evidence="3" id="KW-1185">Reference proteome</keyword>
<protein>
    <recommendedName>
        <fullName evidence="1">Transcriptional coactivator p15 (PC4) C-terminal domain-containing protein</fullName>
    </recommendedName>
</protein>
<dbReference type="EMBL" id="DF968181">
    <property type="protein sequence ID" value="GAP41864.1"/>
    <property type="molecule type" value="Genomic_DNA"/>
</dbReference>
<evidence type="ECO:0000259" key="1">
    <source>
        <dbReference type="Pfam" id="PF02229"/>
    </source>
</evidence>
<dbReference type="InterPro" id="IPR003173">
    <property type="entry name" value="PC4_C"/>
</dbReference>
<accession>A0A0S7BZ15</accession>
<dbReference type="Pfam" id="PF02229">
    <property type="entry name" value="PC4"/>
    <property type="match status" value="1"/>
</dbReference>
<dbReference type="Proteomes" id="UP000053370">
    <property type="component" value="Unassembled WGS sequence"/>
</dbReference>
<evidence type="ECO:0000313" key="3">
    <source>
        <dbReference type="Proteomes" id="UP000053370"/>
    </source>
</evidence>
<dbReference type="Gene3D" id="2.30.31.70">
    <property type="match status" value="1"/>
</dbReference>
<dbReference type="OrthoDB" id="7067273at2"/>
<dbReference type="AlphaFoldDB" id="A0A0S7BZ15"/>